<evidence type="ECO:0000313" key="2">
    <source>
        <dbReference type="EMBL" id="SFD79971.1"/>
    </source>
</evidence>
<feature type="domain" description="Glycosyltransferase 2-like" evidence="1">
    <location>
        <begin position="10"/>
        <end position="130"/>
    </location>
</feature>
<dbReference type="AlphaFoldDB" id="A0A1I1VA52"/>
<gene>
    <name evidence="2" type="ORF">SAMN05444380_10299</name>
</gene>
<dbReference type="Pfam" id="PF00535">
    <property type="entry name" value="Glycos_transf_2"/>
    <property type="match status" value="1"/>
</dbReference>
<dbReference type="OrthoDB" id="9788101at2"/>
<reference evidence="2 3" key="1">
    <citation type="submission" date="2016-10" db="EMBL/GenBank/DDBJ databases">
        <authorList>
            <person name="de Groot N.N."/>
        </authorList>
    </citation>
    <scope>NUCLEOTIDE SEQUENCE [LARGE SCALE GENOMIC DNA]</scope>
    <source>
        <strain evidence="2 3">DSM 19012</strain>
    </source>
</reference>
<dbReference type="InterPro" id="IPR029044">
    <property type="entry name" value="Nucleotide-diphossugar_trans"/>
</dbReference>
<dbReference type="Gene3D" id="3.90.550.10">
    <property type="entry name" value="Spore Coat Polysaccharide Biosynthesis Protein SpsA, Chain A"/>
    <property type="match status" value="1"/>
</dbReference>
<dbReference type="eggNOG" id="COG1216">
    <property type="taxonomic scope" value="Bacteria"/>
</dbReference>
<name>A0A1I1VA52_9BACT</name>
<dbReference type="InterPro" id="IPR001173">
    <property type="entry name" value="Glyco_trans_2-like"/>
</dbReference>
<keyword evidence="3" id="KW-1185">Reference proteome</keyword>
<sequence>MSNNYLPKVSIVTPSYNQAEFLEETILSVLNQTYPNIEYIIVDGGSTDGSVEIIKKYEDRLAWWVSEPDNGQSDAINKGFMHATGDIYNWINSDDLLCPGAVEMAVHFLEKLKDSCQMVFGDRLIIDQNSNIIDIYEAPSFSMKFPPMLTKLPQESAFFTAELWKKVNGLDVSLHYVMDTDLWYRFLKHTFFFHIPVFMGKYRKHDDSKSVFGMGSSQNLNKRALEEFKFLQDHYGNFLTRSNRTKKIMRLVSQLRLVYQKNKRERRLLKEEALNAFYRGFPQKINQQCCSSFKRLRQT</sequence>
<organism evidence="2 3">
    <name type="scientific">Thermophagus xiamenensis</name>
    <dbReference type="NCBI Taxonomy" id="385682"/>
    <lineage>
        <taxon>Bacteria</taxon>
        <taxon>Pseudomonadati</taxon>
        <taxon>Bacteroidota</taxon>
        <taxon>Bacteroidia</taxon>
        <taxon>Marinilabiliales</taxon>
        <taxon>Marinilabiliaceae</taxon>
        <taxon>Thermophagus</taxon>
    </lineage>
</organism>
<dbReference type="PANTHER" id="PTHR43685">
    <property type="entry name" value="GLYCOSYLTRANSFERASE"/>
    <property type="match status" value="1"/>
</dbReference>
<protein>
    <submittedName>
        <fullName evidence="2">Glycosyltransferase involved in cell wall bisynthesis</fullName>
    </submittedName>
</protein>
<dbReference type="RefSeq" id="WP_010527927.1">
    <property type="nucleotide sequence ID" value="NZ_AFSL01000065.1"/>
</dbReference>
<dbReference type="STRING" id="385682.SAMN05444380_10299"/>
<accession>A0A1I1VA52</accession>
<dbReference type="EMBL" id="FONA01000002">
    <property type="protein sequence ID" value="SFD79971.1"/>
    <property type="molecule type" value="Genomic_DNA"/>
</dbReference>
<dbReference type="SUPFAM" id="SSF53448">
    <property type="entry name" value="Nucleotide-diphospho-sugar transferases"/>
    <property type="match status" value="1"/>
</dbReference>
<dbReference type="PANTHER" id="PTHR43685:SF11">
    <property type="entry name" value="GLYCOSYLTRANSFERASE TAGX-RELATED"/>
    <property type="match status" value="1"/>
</dbReference>
<keyword evidence="2" id="KW-0808">Transferase</keyword>
<dbReference type="InterPro" id="IPR050834">
    <property type="entry name" value="Glycosyltransf_2"/>
</dbReference>
<evidence type="ECO:0000259" key="1">
    <source>
        <dbReference type="Pfam" id="PF00535"/>
    </source>
</evidence>
<dbReference type="CDD" id="cd06433">
    <property type="entry name" value="GT_2_WfgS_like"/>
    <property type="match status" value="1"/>
</dbReference>
<dbReference type="InParanoid" id="A0A1I1VA52"/>
<evidence type="ECO:0000313" key="3">
    <source>
        <dbReference type="Proteomes" id="UP000181976"/>
    </source>
</evidence>
<dbReference type="GO" id="GO:0016740">
    <property type="term" value="F:transferase activity"/>
    <property type="evidence" value="ECO:0007669"/>
    <property type="project" value="UniProtKB-KW"/>
</dbReference>
<dbReference type="Proteomes" id="UP000181976">
    <property type="component" value="Unassembled WGS sequence"/>
</dbReference>
<proteinExistence type="predicted"/>